<dbReference type="FunFam" id="3.40.50.980:FF:000002">
    <property type="entry name" value="Enterobactin synthetase component F"/>
    <property type="match status" value="1"/>
</dbReference>
<evidence type="ECO:0000313" key="7">
    <source>
        <dbReference type="Proteomes" id="UP000184432"/>
    </source>
</evidence>
<dbReference type="GO" id="GO:0005737">
    <property type="term" value="C:cytoplasm"/>
    <property type="evidence" value="ECO:0007669"/>
    <property type="project" value="TreeGrafter"/>
</dbReference>
<protein>
    <submittedName>
        <fullName evidence="6">Amino acid adenylation domain-containing protein</fullName>
    </submittedName>
</protein>
<feature type="domain" description="Carrier" evidence="5">
    <location>
        <begin position="2027"/>
        <end position="2102"/>
    </location>
</feature>
<dbReference type="InterPro" id="IPR025110">
    <property type="entry name" value="AMP-bd_C"/>
</dbReference>
<dbReference type="SUPFAM" id="SSF47336">
    <property type="entry name" value="ACP-like"/>
    <property type="match status" value="2"/>
</dbReference>
<accession>A0A1M6LHL7</accession>
<dbReference type="InterPro" id="IPR000873">
    <property type="entry name" value="AMP-dep_synth/lig_dom"/>
</dbReference>
<dbReference type="PROSITE" id="PS00012">
    <property type="entry name" value="PHOSPHOPANTETHEINE"/>
    <property type="match status" value="1"/>
</dbReference>
<dbReference type="FunFam" id="3.40.50.12780:FF:000012">
    <property type="entry name" value="Non-ribosomal peptide synthetase"/>
    <property type="match status" value="1"/>
</dbReference>
<dbReference type="InterPro" id="IPR009081">
    <property type="entry name" value="PP-bd_ACP"/>
</dbReference>
<dbReference type="OrthoDB" id="605930at2"/>
<dbReference type="Gene3D" id="3.30.559.30">
    <property type="entry name" value="Nonribosomal peptide synthetase, condensation domain"/>
    <property type="match status" value="2"/>
</dbReference>
<dbReference type="FunFam" id="1.10.1200.10:FF:000005">
    <property type="entry name" value="Nonribosomal peptide synthetase 1"/>
    <property type="match status" value="1"/>
</dbReference>
<dbReference type="Pfam" id="PF00668">
    <property type="entry name" value="Condensation"/>
    <property type="match status" value="2"/>
</dbReference>
<dbReference type="STRING" id="570521.SAMN04488508_1172"/>
<dbReference type="InterPro" id="IPR045851">
    <property type="entry name" value="AMP-bd_C_sf"/>
</dbReference>
<dbReference type="Pfam" id="PF00501">
    <property type="entry name" value="AMP-binding"/>
    <property type="match status" value="2"/>
</dbReference>
<proteinExistence type="inferred from homology"/>
<dbReference type="Gene3D" id="1.10.1200.10">
    <property type="entry name" value="ACP-like"/>
    <property type="match status" value="2"/>
</dbReference>
<dbReference type="RefSeq" id="WP_073322073.1">
    <property type="nucleotide sequence ID" value="NZ_FQYP01000017.1"/>
</dbReference>
<dbReference type="InterPro" id="IPR001242">
    <property type="entry name" value="Condensation_dom"/>
</dbReference>
<dbReference type="InterPro" id="IPR036736">
    <property type="entry name" value="ACP-like_sf"/>
</dbReference>
<organism evidence="6 7">
    <name type="scientific">Aquimarina spongiae</name>
    <dbReference type="NCBI Taxonomy" id="570521"/>
    <lineage>
        <taxon>Bacteria</taxon>
        <taxon>Pseudomonadati</taxon>
        <taxon>Bacteroidota</taxon>
        <taxon>Flavobacteriia</taxon>
        <taxon>Flavobacteriales</taxon>
        <taxon>Flavobacteriaceae</taxon>
        <taxon>Aquimarina</taxon>
    </lineage>
</organism>
<dbReference type="EMBL" id="FQYP01000017">
    <property type="protein sequence ID" value="SHJ70699.1"/>
    <property type="molecule type" value="Genomic_DNA"/>
</dbReference>
<comment type="cofactor">
    <cofactor evidence="1">
        <name>pantetheine 4'-phosphate</name>
        <dbReference type="ChEBI" id="CHEBI:47942"/>
    </cofactor>
</comment>
<evidence type="ECO:0000313" key="6">
    <source>
        <dbReference type="EMBL" id="SHJ70699.1"/>
    </source>
</evidence>
<dbReference type="GO" id="GO:0003824">
    <property type="term" value="F:catalytic activity"/>
    <property type="evidence" value="ECO:0007669"/>
    <property type="project" value="InterPro"/>
</dbReference>
<dbReference type="Proteomes" id="UP000184432">
    <property type="component" value="Unassembled WGS sequence"/>
</dbReference>
<gene>
    <name evidence="6" type="ORF">SAMN04488508_1172</name>
</gene>
<dbReference type="NCBIfam" id="NF003417">
    <property type="entry name" value="PRK04813.1"/>
    <property type="match status" value="2"/>
</dbReference>
<dbReference type="Gene3D" id="3.30.559.10">
    <property type="entry name" value="Chloramphenicol acetyltransferase-like domain"/>
    <property type="match status" value="2"/>
</dbReference>
<dbReference type="FunFam" id="3.30.300.30:FF:000010">
    <property type="entry name" value="Enterobactin synthetase component F"/>
    <property type="match status" value="2"/>
</dbReference>
<dbReference type="GO" id="GO:0044550">
    <property type="term" value="P:secondary metabolite biosynthetic process"/>
    <property type="evidence" value="ECO:0007669"/>
    <property type="project" value="UniProtKB-ARBA"/>
</dbReference>
<dbReference type="GO" id="GO:0043041">
    <property type="term" value="P:amino acid activation for nonribosomal peptide biosynthetic process"/>
    <property type="evidence" value="ECO:0007669"/>
    <property type="project" value="TreeGrafter"/>
</dbReference>
<evidence type="ECO:0000256" key="3">
    <source>
        <dbReference type="ARBA" id="ARBA00022450"/>
    </source>
</evidence>
<dbReference type="Gene3D" id="3.30.300.30">
    <property type="match status" value="2"/>
</dbReference>
<keyword evidence="7" id="KW-1185">Reference proteome</keyword>
<comment type="similarity">
    <text evidence="2">Belongs to the ATP-dependent AMP-binding enzyme family.</text>
</comment>
<dbReference type="CDD" id="cd05930">
    <property type="entry name" value="A_NRPS"/>
    <property type="match status" value="1"/>
</dbReference>
<evidence type="ECO:0000259" key="5">
    <source>
        <dbReference type="PROSITE" id="PS50075"/>
    </source>
</evidence>
<dbReference type="InterPro" id="IPR006162">
    <property type="entry name" value="Ppantetheine_attach_site"/>
</dbReference>
<evidence type="ECO:0000256" key="4">
    <source>
        <dbReference type="ARBA" id="ARBA00022553"/>
    </source>
</evidence>
<dbReference type="Gene3D" id="3.40.50.980">
    <property type="match status" value="4"/>
</dbReference>
<dbReference type="CDD" id="cd19531">
    <property type="entry name" value="LCL_NRPS-like"/>
    <property type="match status" value="1"/>
</dbReference>
<name>A0A1M6LHL7_9FLAO</name>
<dbReference type="GO" id="GO:0072330">
    <property type="term" value="P:monocarboxylic acid biosynthetic process"/>
    <property type="evidence" value="ECO:0007669"/>
    <property type="project" value="UniProtKB-ARBA"/>
</dbReference>
<dbReference type="FunFam" id="3.40.50.980:FF:000001">
    <property type="entry name" value="Non-ribosomal peptide synthetase"/>
    <property type="match status" value="2"/>
</dbReference>
<dbReference type="SUPFAM" id="SSF52777">
    <property type="entry name" value="CoA-dependent acyltransferases"/>
    <property type="match status" value="4"/>
</dbReference>
<evidence type="ECO:0000256" key="1">
    <source>
        <dbReference type="ARBA" id="ARBA00001957"/>
    </source>
</evidence>
<dbReference type="Gene3D" id="2.30.38.10">
    <property type="entry name" value="Luciferase, Domain 3"/>
    <property type="match status" value="2"/>
</dbReference>
<dbReference type="Pfam" id="PF00550">
    <property type="entry name" value="PP-binding"/>
    <property type="match status" value="2"/>
</dbReference>
<evidence type="ECO:0000256" key="2">
    <source>
        <dbReference type="ARBA" id="ARBA00006432"/>
    </source>
</evidence>
<feature type="domain" description="Carrier" evidence="5">
    <location>
        <begin position="974"/>
        <end position="1049"/>
    </location>
</feature>
<dbReference type="SUPFAM" id="SSF56801">
    <property type="entry name" value="Acetyl-CoA synthetase-like"/>
    <property type="match status" value="2"/>
</dbReference>
<dbReference type="GO" id="GO:0031177">
    <property type="term" value="F:phosphopantetheine binding"/>
    <property type="evidence" value="ECO:0007669"/>
    <property type="project" value="TreeGrafter"/>
</dbReference>
<dbReference type="NCBIfam" id="TIGR01733">
    <property type="entry name" value="AA-adenyl-dom"/>
    <property type="match status" value="2"/>
</dbReference>
<dbReference type="Pfam" id="PF13193">
    <property type="entry name" value="AMP-binding_C"/>
    <property type="match status" value="2"/>
</dbReference>
<dbReference type="InterPro" id="IPR023213">
    <property type="entry name" value="CAT-like_dom_sf"/>
</dbReference>
<dbReference type="PROSITE" id="PS00455">
    <property type="entry name" value="AMP_BINDING"/>
    <property type="match status" value="2"/>
</dbReference>
<reference evidence="7" key="1">
    <citation type="submission" date="2016-11" db="EMBL/GenBank/DDBJ databases">
        <authorList>
            <person name="Varghese N."/>
            <person name="Submissions S."/>
        </authorList>
    </citation>
    <scope>NUCLEOTIDE SEQUENCE [LARGE SCALE GENOMIC DNA]</scope>
    <source>
        <strain evidence="7">DSM 22623</strain>
    </source>
</reference>
<dbReference type="InterPro" id="IPR020845">
    <property type="entry name" value="AMP-binding_CS"/>
</dbReference>
<dbReference type="InterPro" id="IPR010071">
    <property type="entry name" value="AA_adenyl_dom"/>
</dbReference>
<dbReference type="PROSITE" id="PS50075">
    <property type="entry name" value="CARRIER"/>
    <property type="match status" value="2"/>
</dbReference>
<sequence>MHSAQKIDKSNVQDIFELNMAQKGMLFHYLEDNDQNLYNIQLSFVIKGSLNVDTLQEAISNVQSNNEVLRSVFEWEKTSKPLQIVLKESTIEFNYNDLTTNVDQSVSFEIDRAIRKDRERKFDLRQVPLRFSVLKIAQEEFIFMITHHHILYDGWSTGILLKELFSSYYDIENSIVADTRKPNYRSVLLNIKERSNAEGSEEYWQKYLEDYTIKPIPLHKDQTVDRIKKESIKEVHSQVTLDLIDNLVSEHRVTRATIVYAAYGILLKRYLNSNDVVFGTPISDRDSAVNGADQVMGNFINTIPMRIADTDHLTIAEYLERVNKEFIARNEYSSTSYNEIKEMLNLKPQDSLFDSILVIENYPIDLSAINKNEDFSLRLRSTYGDTGIPIVIHVFFRETLDIEIIYQNKLTDEGFITSFAEHFKNIIVEMSKSSGDTNIESLDHFLPNEKQKLISEFNNTIVEKKDSETILDLFNKQVLHSPDAIAVQYENVQWTYKELDDCSNELAHQLSNEFQIQNNDLIGICLDRSENVILSILGILKSGAAYVPIDPEYPASRKENIISNSGIKLLISEMYYIFDMDYYEGPKFAIDVEFEKGKYQNDPVHNKISPKNLAYVIYTSGSTGTPKGVMINHNSLYNYATWAKESYVGKDRGNFPLYTSISFDLTVTSIFTPLISGNSIIIYKEEGKEPTINKIIKDNRTDIIKLTPSHLKVIRDSHFSEEEDMIFTKKFVVGGEKLDTALARDIFQKFQGKAKIYNEYGPTEATVGCMIYEYAETETSLSVPIGNPIVNTQIYILDRQLRPMPIGVPGELYVSGNGVADGYINKPDLTAEKFLENPFVEHQKMYKTGDVVVKNPNGQIEFIGRQDYQVKIRGYRIELGEIENVLLDCDEILEAVVTVKEQNNDPFLLCYYTSSTNLQPLELKKLLEEKLPQYMVPSQFVLLDSMPLTINGKLDKKALPDPNTLTSSSSDFIAPETELEKELEVLWQEILGVSNIGVNDDFFTLGGHSLSATRLASKIKKELEVEISINDLFEHTTIRQQSIFIENQEKLSLTKISCVKDKPQYVPLSFGQERLWFIDQFEGSQHYHMPIILEVEENFDIDVFQKAMTILVNRHQPLRTVFDTKEGKPYQRILPENQWQIESEGNIEKLSPEEVDQLITENIQEPFDLSKDHKIRIKALKGKKGYEKLIMVIHHIAFDGWSVPIFKNELSLIYAALINGKDVELENLPIQYLDYSIWQNEYLGDESFKEGLQYWTIKLKDLDPLEIPTDFNRTKKSSYQGANYKFSIPKSVSQGLTKISQDESVSLFMVLLSGIKILLSKYTGQSDICVGAPVANREQIEVDQLIGFFVNTLALRTFVDEEQTFLELLHIIRNTTLEAQKYQQIPFEKIIDNVVDNRDLNRSPLFQVMLILQNEENLSEINLGNTTLTKAAGVHNNVAKFELTFDATQTSDGIEFIINYRTELFKEDTIKSLSRYLQNLLEAVATRPEEKIYKLPVTSAEDHDILHNFNETEVAYPEYNTILELFAEQVKSQPKATAVVFGEESLSFEDLNVRSNRLSNLLINKGVTPETIIPICIDRSLEMMIGILAILKSGGAYAPIDPEYPKDRIDFILKDVDSEFVITQSKYKHLFITQEPICIDQQEIYIQESGKPSGVLLSNDDLAYVIYTSGTTGKPKGVMNQHSGILNRLLWMRDYLGVTKDDVILQKTTFCFDVSVWELLLPLITGTRLVFAKPDGHKDPMYLQELIQKEQISTMHFVPSMLSVFLTQLHQGNCKSLQNVICSGEELKSSTVKEFRAKLPEVNLYNLYGPTEAAIDVTAINLTENTEFSNVVPIGKPVANTKIYIVDKYKNKLPIGIAGELLIGGIQVARGYLNRDELTKQKFIADPYEKESSYQLYKTGDLAKWLPDGNIEFLGRIDTQVKIRGYRIELGEIEATLEQITSVQQAAVIKIEDKNGDAILGAYVVMNEKEFDAKKILNTLKEQLPEYMIPSTIMRLEEIPLNHNGKLDRKRLPKPEYTSVLTTQYVAPRDAVEIRIAEIWKGFLNIDRIGVYDNFFELGGHSLLAVRVLSVMNKEFSVHISIQRFFELGNLSELGKYIRVISSLHKKDEVTNGITIEL</sequence>
<dbReference type="FunFam" id="1.10.1200.10:FF:000016">
    <property type="entry name" value="Non-ribosomal peptide synthase"/>
    <property type="match status" value="1"/>
</dbReference>
<keyword evidence="4" id="KW-0597">Phosphoprotein</keyword>
<keyword evidence="3" id="KW-0596">Phosphopantetheine</keyword>
<dbReference type="PANTHER" id="PTHR45527:SF1">
    <property type="entry name" value="FATTY ACID SYNTHASE"/>
    <property type="match status" value="1"/>
</dbReference>
<dbReference type="FunFam" id="2.30.38.10:FF:000001">
    <property type="entry name" value="Non-ribosomal peptide synthetase PvdI"/>
    <property type="match status" value="2"/>
</dbReference>
<dbReference type="PANTHER" id="PTHR45527">
    <property type="entry name" value="NONRIBOSOMAL PEPTIDE SYNTHETASE"/>
    <property type="match status" value="1"/>
</dbReference>